<protein>
    <submittedName>
        <fullName evidence="2">Predicted nucleotidyltransferase</fullName>
    </submittedName>
</protein>
<dbReference type="GO" id="GO:0016740">
    <property type="term" value="F:transferase activity"/>
    <property type="evidence" value="ECO:0007669"/>
    <property type="project" value="UniProtKB-KW"/>
</dbReference>
<evidence type="ECO:0000313" key="2">
    <source>
        <dbReference type="EMBL" id="SCB51514.1"/>
    </source>
</evidence>
<reference evidence="2 3" key="1">
    <citation type="submission" date="2016-08" db="EMBL/GenBank/DDBJ databases">
        <authorList>
            <person name="Seilhamer J.J."/>
        </authorList>
    </citation>
    <scope>NUCLEOTIDE SEQUENCE [LARGE SCALE GENOMIC DNA]</scope>
    <source>
        <strain evidence="2 3">CCBAU 10071</strain>
    </source>
</reference>
<dbReference type="Proteomes" id="UP000183174">
    <property type="component" value="Unassembled WGS sequence"/>
</dbReference>
<keyword evidence="2" id="KW-0808">Transferase</keyword>
<dbReference type="AlphaFoldDB" id="A0A1C3XHR6"/>
<accession>A0A1C3XHR6</accession>
<organism evidence="2 3">
    <name type="scientific">Bradyrhizobium yuanmingense</name>
    <dbReference type="NCBI Taxonomy" id="108015"/>
    <lineage>
        <taxon>Bacteria</taxon>
        <taxon>Pseudomonadati</taxon>
        <taxon>Pseudomonadota</taxon>
        <taxon>Alphaproteobacteria</taxon>
        <taxon>Hyphomicrobiales</taxon>
        <taxon>Nitrobacteraceae</taxon>
        <taxon>Bradyrhizobium</taxon>
    </lineage>
</organism>
<gene>
    <name evidence="2" type="ORF">GA0061099_10195</name>
</gene>
<proteinExistence type="predicted"/>
<dbReference type="EMBL" id="FMAE01000019">
    <property type="protein sequence ID" value="SCB51514.1"/>
    <property type="molecule type" value="Genomic_DNA"/>
</dbReference>
<feature type="domain" description="Polymerase beta nucleotidyltransferase" evidence="1">
    <location>
        <begin position="9"/>
        <end position="94"/>
    </location>
</feature>
<name>A0A1C3XHR6_9BRAD</name>
<dbReference type="InterPro" id="IPR043519">
    <property type="entry name" value="NT_sf"/>
</dbReference>
<evidence type="ECO:0000259" key="1">
    <source>
        <dbReference type="Pfam" id="PF18765"/>
    </source>
</evidence>
<dbReference type="SUPFAM" id="SSF81301">
    <property type="entry name" value="Nucleotidyltransferase"/>
    <property type="match status" value="1"/>
</dbReference>
<dbReference type="InterPro" id="IPR041633">
    <property type="entry name" value="Polbeta"/>
</dbReference>
<dbReference type="Gene3D" id="3.30.460.10">
    <property type="entry name" value="Beta Polymerase, domain 2"/>
    <property type="match status" value="1"/>
</dbReference>
<dbReference type="RefSeq" id="WP_074448328.1">
    <property type="nucleotide sequence ID" value="NZ_FMAE01000019.1"/>
</dbReference>
<sequence>MIDGELAQQLADWAEATNAVAALWLFGSRANGTARADSDHDLALELRPKIKDHDWAFGDFICEGDDWKVQLRDIVRTDVSLVGFRDDLPGKFDPRVDGICLWRREKGTD</sequence>
<dbReference type="CDD" id="cd05403">
    <property type="entry name" value="NT_KNTase_like"/>
    <property type="match status" value="1"/>
</dbReference>
<evidence type="ECO:0000313" key="3">
    <source>
        <dbReference type="Proteomes" id="UP000183174"/>
    </source>
</evidence>
<dbReference type="Pfam" id="PF18765">
    <property type="entry name" value="Polbeta"/>
    <property type="match status" value="1"/>
</dbReference>